<evidence type="ECO:0000259" key="2">
    <source>
        <dbReference type="PROSITE" id="PS51502"/>
    </source>
</evidence>
<protein>
    <submittedName>
        <fullName evidence="3">Stress-response A/B barrel domain-containing protein HS1 isoform X2</fullName>
    </submittedName>
</protein>
<dbReference type="Proteomes" id="UP000283530">
    <property type="component" value="Unassembled WGS sequence"/>
</dbReference>
<dbReference type="InterPro" id="IPR013097">
    <property type="entry name" value="Dabb"/>
</dbReference>
<comment type="subunit">
    <text evidence="1">Homodimer.</text>
</comment>
<reference evidence="3 4" key="1">
    <citation type="journal article" date="2019" name="Nat. Plants">
        <title>Stout camphor tree genome fills gaps in understanding of flowering plant genome evolution.</title>
        <authorList>
            <person name="Chaw S.M."/>
            <person name="Liu Y.C."/>
            <person name="Wu Y.W."/>
            <person name="Wang H.Y."/>
            <person name="Lin C.I."/>
            <person name="Wu C.S."/>
            <person name="Ke H.M."/>
            <person name="Chang L.Y."/>
            <person name="Hsu C.Y."/>
            <person name="Yang H.T."/>
            <person name="Sudianto E."/>
            <person name="Hsu M.H."/>
            <person name="Wu K.P."/>
            <person name="Wang L.N."/>
            <person name="Leebens-Mack J.H."/>
            <person name="Tsai I.J."/>
        </authorList>
    </citation>
    <scope>NUCLEOTIDE SEQUENCE [LARGE SCALE GENOMIC DNA]</scope>
    <source>
        <strain evidence="4">cv. Chaw 1501</strain>
        <tissue evidence="3">Young leaves</tissue>
    </source>
</reference>
<accession>A0A3S4PV15</accession>
<dbReference type="InterPro" id="IPR044662">
    <property type="entry name" value="HS1/DABB1-like"/>
</dbReference>
<dbReference type="SMART" id="SM00886">
    <property type="entry name" value="Dabb"/>
    <property type="match status" value="1"/>
</dbReference>
<name>A0A3S4PV15_9MAGN</name>
<comment type="caution">
    <text evidence="3">The sequence shown here is derived from an EMBL/GenBank/DDBJ whole genome shotgun (WGS) entry which is preliminary data.</text>
</comment>
<dbReference type="Gene3D" id="3.30.70.100">
    <property type="match status" value="1"/>
</dbReference>
<evidence type="ECO:0000313" key="3">
    <source>
        <dbReference type="EMBL" id="RWR95195.1"/>
    </source>
</evidence>
<dbReference type="FunFam" id="3.30.70.100:FF:000040">
    <property type="entry name" value="Stress-response A/B barrel domain-containing protein HS1"/>
    <property type="match status" value="1"/>
</dbReference>
<dbReference type="PANTHER" id="PTHR33178:SF10">
    <property type="entry name" value="STRESS-RESPONSE A_B BARREL DOMAIN-CONTAINING PROTEIN"/>
    <property type="match status" value="1"/>
</dbReference>
<dbReference type="GO" id="GO:0009865">
    <property type="term" value="P:pollen tube adhesion"/>
    <property type="evidence" value="ECO:0007669"/>
    <property type="project" value="TreeGrafter"/>
</dbReference>
<gene>
    <name evidence="3" type="ORF">CKAN_02452600</name>
</gene>
<dbReference type="STRING" id="337451.A0A3S4PV15"/>
<feature type="domain" description="Stress-response A/B barrel" evidence="2">
    <location>
        <begin position="8"/>
        <end position="102"/>
    </location>
</feature>
<dbReference type="SUPFAM" id="SSF54909">
    <property type="entry name" value="Dimeric alpha+beta barrel"/>
    <property type="match status" value="1"/>
</dbReference>
<organism evidence="3 4">
    <name type="scientific">Cinnamomum micranthum f. kanehirae</name>
    <dbReference type="NCBI Taxonomy" id="337451"/>
    <lineage>
        <taxon>Eukaryota</taxon>
        <taxon>Viridiplantae</taxon>
        <taxon>Streptophyta</taxon>
        <taxon>Embryophyta</taxon>
        <taxon>Tracheophyta</taxon>
        <taxon>Spermatophyta</taxon>
        <taxon>Magnoliopsida</taxon>
        <taxon>Magnoliidae</taxon>
        <taxon>Laurales</taxon>
        <taxon>Lauraceae</taxon>
        <taxon>Cinnamomum</taxon>
    </lineage>
</organism>
<dbReference type="PROSITE" id="PS51502">
    <property type="entry name" value="S_R_A_B_BARREL"/>
    <property type="match status" value="1"/>
</dbReference>
<dbReference type="InterPro" id="IPR011008">
    <property type="entry name" value="Dimeric_a/b-barrel"/>
</dbReference>
<evidence type="ECO:0000313" key="4">
    <source>
        <dbReference type="Proteomes" id="UP000283530"/>
    </source>
</evidence>
<sequence length="110" mass="12407">MEEAKGLVKHVLLIKFKEDIPADKIEELIKGYANLVNQIDPMKSFHWGTDVSTENLHQGFTHVFESTFESVEGVAEYVAHPAHVEFANEFLPAAEKVVIIDYKPTTVKLP</sequence>
<dbReference type="Pfam" id="PF07876">
    <property type="entry name" value="Dabb"/>
    <property type="match status" value="1"/>
</dbReference>
<dbReference type="OrthoDB" id="1601230at2759"/>
<keyword evidence="4" id="KW-1185">Reference proteome</keyword>
<evidence type="ECO:0000256" key="1">
    <source>
        <dbReference type="ARBA" id="ARBA00011738"/>
    </source>
</evidence>
<dbReference type="AlphaFoldDB" id="A0A3S4PV15"/>
<dbReference type="PANTHER" id="PTHR33178">
    <property type="match status" value="1"/>
</dbReference>
<dbReference type="EMBL" id="QPKB01000011">
    <property type="protein sequence ID" value="RWR95195.1"/>
    <property type="molecule type" value="Genomic_DNA"/>
</dbReference>
<proteinExistence type="predicted"/>